<evidence type="ECO:0000313" key="2">
    <source>
        <dbReference type="Proteomes" id="UP001601948"/>
    </source>
</evidence>
<dbReference type="InterPro" id="IPR027417">
    <property type="entry name" value="P-loop_NTPase"/>
</dbReference>
<sequence>MLVTGMSGTGKSTALNHLAHRGYSVVDTDYGGWIENLPLPDGAGAEPHWREDRIDALLTRHEGSGVPLFIAGTVINQEVFYPRFAEIVLLSAPLPVILTRITTRTTNPFGKTPEERAQIAADTAEIEPLLRAGATVEIDTRTPVVQVVDQLAALAGSPPRQR</sequence>
<accession>A0ABW6R3Z3</accession>
<proteinExistence type="predicted"/>
<dbReference type="SUPFAM" id="SSF52540">
    <property type="entry name" value="P-loop containing nucleoside triphosphate hydrolases"/>
    <property type="match status" value="1"/>
</dbReference>
<evidence type="ECO:0000313" key="1">
    <source>
        <dbReference type="EMBL" id="MFF3227983.1"/>
    </source>
</evidence>
<protein>
    <submittedName>
        <fullName evidence="1">AAA family ATPase</fullName>
    </submittedName>
</protein>
<name>A0ABW6R3Z3_9NOCA</name>
<dbReference type="EMBL" id="JBIAPI010000012">
    <property type="protein sequence ID" value="MFF3227983.1"/>
    <property type="molecule type" value="Genomic_DNA"/>
</dbReference>
<dbReference type="RefSeq" id="WP_387724686.1">
    <property type="nucleotide sequence ID" value="NZ_JBIAPI010000012.1"/>
</dbReference>
<dbReference type="Gene3D" id="3.40.50.300">
    <property type="entry name" value="P-loop containing nucleotide triphosphate hydrolases"/>
    <property type="match status" value="1"/>
</dbReference>
<reference evidence="1 2" key="1">
    <citation type="submission" date="2024-10" db="EMBL/GenBank/DDBJ databases">
        <title>The Natural Products Discovery Center: Release of the First 8490 Sequenced Strains for Exploring Actinobacteria Biosynthetic Diversity.</title>
        <authorList>
            <person name="Kalkreuter E."/>
            <person name="Kautsar S.A."/>
            <person name="Yang D."/>
            <person name="Bader C.D."/>
            <person name="Teijaro C.N."/>
            <person name="Fluegel L."/>
            <person name="Davis C.M."/>
            <person name="Simpson J.R."/>
            <person name="Lauterbach L."/>
            <person name="Steele A.D."/>
            <person name="Gui C."/>
            <person name="Meng S."/>
            <person name="Li G."/>
            <person name="Viehrig K."/>
            <person name="Ye F."/>
            <person name="Su P."/>
            <person name="Kiefer A.F."/>
            <person name="Nichols A."/>
            <person name="Cepeda A.J."/>
            <person name="Yan W."/>
            <person name="Fan B."/>
            <person name="Jiang Y."/>
            <person name="Adhikari A."/>
            <person name="Zheng C.-J."/>
            <person name="Schuster L."/>
            <person name="Cowan T.M."/>
            <person name="Smanski M.J."/>
            <person name="Chevrette M.G."/>
            <person name="De Carvalho L.P.S."/>
            <person name="Shen B."/>
        </authorList>
    </citation>
    <scope>NUCLEOTIDE SEQUENCE [LARGE SCALE GENOMIC DNA]</scope>
    <source>
        <strain evidence="1 2">NPDC003040</strain>
    </source>
</reference>
<dbReference type="Pfam" id="PF13238">
    <property type="entry name" value="AAA_18"/>
    <property type="match status" value="1"/>
</dbReference>
<gene>
    <name evidence="1" type="ORF">ACFYV7_34660</name>
</gene>
<organism evidence="1 2">
    <name type="scientific">Nocardia suismassiliense</name>
    <dbReference type="NCBI Taxonomy" id="2077092"/>
    <lineage>
        <taxon>Bacteria</taxon>
        <taxon>Bacillati</taxon>
        <taxon>Actinomycetota</taxon>
        <taxon>Actinomycetes</taxon>
        <taxon>Mycobacteriales</taxon>
        <taxon>Nocardiaceae</taxon>
        <taxon>Nocardia</taxon>
    </lineage>
</organism>
<keyword evidence="2" id="KW-1185">Reference proteome</keyword>
<comment type="caution">
    <text evidence="1">The sequence shown here is derived from an EMBL/GenBank/DDBJ whole genome shotgun (WGS) entry which is preliminary data.</text>
</comment>
<dbReference type="Proteomes" id="UP001601948">
    <property type="component" value="Unassembled WGS sequence"/>
</dbReference>